<keyword evidence="1" id="KW-0472">Membrane</keyword>
<evidence type="ECO:0000256" key="1">
    <source>
        <dbReference type="SAM" id="Phobius"/>
    </source>
</evidence>
<feature type="transmembrane region" description="Helical" evidence="1">
    <location>
        <begin position="146"/>
        <end position="168"/>
    </location>
</feature>
<proteinExistence type="predicted"/>
<dbReference type="EMBL" id="MN739271">
    <property type="protein sequence ID" value="QHS96493.1"/>
    <property type="molecule type" value="Genomic_DNA"/>
</dbReference>
<name>A0A6C0BYY3_9ZZZZ</name>
<feature type="transmembrane region" description="Helical" evidence="1">
    <location>
        <begin position="106"/>
        <end position="126"/>
    </location>
</feature>
<accession>A0A6C0BYY3</accession>
<feature type="transmembrane region" description="Helical" evidence="1">
    <location>
        <begin position="63"/>
        <end position="86"/>
    </location>
</feature>
<sequence length="176" mass="20100">MDSRAIINILVSFIIIGVLILLFSVENTLWALYWILFTLYLMVFFSIGLGLHNSLQELGELTLPIILMSFLITWLIQIFSSKQQLIEEDKMVRRLGLTEKVPNTFYNMYTGVLLLLIVKISLYVGLLRSKLQAKNSSQKGEDRAKLIYLSVYGMTIISFLLLVGMSLVSDYYITDG</sequence>
<keyword evidence="1" id="KW-1133">Transmembrane helix</keyword>
<feature type="transmembrane region" description="Helical" evidence="1">
    <location>
        <begin position="31"/>
        <end position="51"/>
    </location>
</feature>
<organism evidence="2">
    <name type="scientific">viral metagenome</name>
    <dbReference type="NCBI Taxonomy" id="1070528"/>
    <lineage>
        <taxon>unclassified sequences</taxon>
        <taxon>metagenomes</taxon>
        <taxon>organismal metagenomes</taxon>
    </lineage>
</organism>
<reference evidence="2" key="1">
    <citation type="journal article" date="2020" name="Nature">
        <title>Giant virus diversity and host interactions through global metagenomics.</title>
        <authorList>
            <person name="Schulz F."/>
            <person name="Roux S."/>
            <person name="Paez-Espino D."/>
            <person name="Jungbluth S."/>
            <person name="Walsh D.A."/>
            <person name="Denef V.J."/>
            <person name="McMahon K.D."/>
            <person name="Konstantinidis K.T."/>
            <person name="Eloe-Fadrosh E.A."/>
            <person name="Kyrpides N.C."/>
            <person name="Woyke T."/>
        </authorList>
    </citation>
    <scope>NUCLEOTIDE SEQUENCE</scope>
    <source>
        <strain evidence="2">GVMAG-M-3300020166-18</strain>
    </source>
</reference>
<dbReference type="AlphaFoldDB" id="A0A6C0BYY3"/>
<protein>
    <submittedName>
        <fullName evidence="2">Uncharacterized protein</fullName>
    </submittedName>
</protein>
<keyword evidence="1" id="KW-0812">Transmembrane</keyword>
<feature type="transmembrane region" description="Helical" evidence="1">
    <location>
        <begin position="7"/>
        <end position="25"/>
    </location>
</feature>
<evidence type="ECO:0000313" key="2">
    <source>
        <dbReference type="EMBL" id="QHS96493.1"/>
    </source>
</evidence>